<dbReference type="InterPro" id="IPR005097">
    <property type="entry name" value="Sacchrp_dh_NADP-bd"/>
</dbReference>
<dbReference type="GO" id="GO:0005811">
    <property type="term" value="C:lipid droplet"/>
    <property type="evidence" value="ECO:0007669"/>
    <property type="project" value="TreeGrafter"/>
</dbReference>
<protein>
    <recommendedName>
        <fullName evidence="2">Saccharopine dehydrogenase NADP binding domain-containing protein</fullName>
    </recommendedName>
</protein>
<name>A0A0B7K8Z2_BIOOC</name>
<sequence>MAGPAELRKYDLVVLGATGYTGKLTAQSVAKNFPGDLKWAIAGRSKAKLQELAAELRGLRPDGSHPEIEIADLEQADQVDAVVRQTKVCISIVTYWRVGEVVVEACIKHKTDYVDAAGEPSHLQGWIEKYHEKAESQGTALIHASSLYSGPQDVLSWAAARELKRAFGADTKEVILANTKQDPNPSGGTFEGMMRGASNKQDSKVPEAAPNPWIISPIPGTAVHPQATGLLIREDSDLGLLSEYAMARLQNQAIVYRTWGLLQAANQGPGPNFQYNEYDSIGSKVEGFFKMLEVKIVTTLLSNILTLRLLKLFMPAPGSGPDVRKTATHPIEMQALAIADGNDAQRATASFSFPSGSYHTTALFLSQAAASLLYSKSLEGGLKGGCLTPAILGEDLVQRLRAAGAVIEVSSKQK</sequence>
<accession>A0A0B7K8Z2</accession>
<dbReference type="AlphaFoldDB" id="A0A0B7K8Z2"/>
<reference evidence="3" key="1">
    <citation type="submission" date="2015-01" db="EMBL/GenBank/DDBJ databases">
        <authorList>
            <person name="Durling Mikael"/>
        </authorList>
    </citation>
    <scope>NUCLEOTIDE SEQUENCE</scope>
</reference>
<dbReference type="Pfam" id="PF03435">
    <property type="entry name" value="Sacchrp_dh_NADP"/>
    <property type="match status" value="1"/>
</dbReference>
<feature type="domain" description="Saccharopine dehydrogenase NADP binding" evidence="2">
    <location>
        <begin position="13"/>
        <end position="141"/>
    </location>
</feature>
<evidence type="ECO:0000256" key="1">
    <source>
        <dbReference type="ARBA" id="ARBA00038048"/>
    </source>
</evidence>
<evidence type="ECO:0000259" key="2">
    <source>
        <dbReference type="Pfam" id="PF03435"/>
    </source>
</evidence>
<dbReference type="GO" id="GO:0005739">
    <property type="term" value="C:mitochondrion"/>
    <property type="evidence" value="ECO:0007669"/>
    <property type="project" value="TreeGrafter"/>
</dbReference>
<dbReference type="GO" id="GO:0009247">
    <property type="term" value="P:glycolipid biosynthetic process"/>
    <property type="evidence" value="ECO:0007669"/>
    <property type="project" value="TreeGrafter"/>
</dbReference>
<evidence type="ECO:0000313" key="3">
    <source>
        <dbReference type="EMBL" id="CEO53883.1"/>
    </source>
</evidence>
<proteinExistence type="inferred from homology"/>
<dbReference type="InterPro" id="IPR051276">
    <property type="entry name" value="Saccharopine_DH-like_oxidrdct"/>
</dbReference>
<dbReference type="PANTHER" id="PTHR12286:SF5">
    <property type="entry name" value="SACCHAROPINE DEHYDROGENASE-LIKE OXIDOREDUCTASE"/>
    <property type="match status" value="1"/>
</dbReference>
<dbReference type="GO" id="GO:0005886">
    <property type="term" value="C:plasma membrane"/>
    <property type="evidence" value="ECO:0007669"/>
    <property type="project" value="TreeGrafter"/>
</dbReference>
<dbReference type="Gene3D" id="3.40.50.720">
    <property type="entry name" value="NAD(P)-binding Rossmann-like Domain"/>
    <property type="match status" value="1"/>
</dbReference>
<dbReference type="EMBL" id="CDPU01000038">
    <property type="protein sequence ID" value="CEO53883.1"/>
    <property type="molecule type" value="Genomic_DNA"/>
</dbReference>
<comment type="similarity">
    <text evidence="1">Belongs to the saccharopine dehydrogenase family.</text>
</comment>
<organism evidence="3">
    <name type="scientific">Bionectria ochroleuca</name>
    <name type="common">Gliocladium roseum</name>
    <dbReference type="NCBI Taxonomy" id="29856"/>
    <lineage>
        <taxon>Eukaryota</taxon>
        <taxon>Fungi</taxon>
        <taxon>Dikarya</taxon>
        <taxon>Ascomycota</taxon>
        <taxon>Pezizomycotina</taxon>
        <taxon>Sordariomycetes</taxon>
        <taxon>Hypocreomycetidae</taxon>
        <taxon>Hypocreales</taxon>
        <taxon>Bionectriaceae</taxon>
        <taxon>Clonostachys</taxon>
    </lineage>
</organism>
<gene>
    <name evidence="3" type="ORF">BN869_000009941_1</name>
</gene>
<dbReference type="SUPFAM" id="SSF51735">
    <property type="entry name" value="NAD(P)-binding Rossmann-fold domains"/>
    <property type="match status" value="1"/>
</dbReference>
<dbReference type="InterPro" id="IPR036291">
    <property type="entry name" value="NAD(P)-bd_dom_sf"/>
</dbReference>
<dbReference type="PANTHER" id="PTHR12286">
    <property type="entry name" value="SACCHAROPINE DEHYDROGENASE-LIKE OXIDOREDUCTASE"/>
    <property type="match status" value="1"/>
</dbReference>